<keyword evidence="2" id="KW-1185">Reference proteome</keyword>
<name>A0A7I8DIE7_9FIRM</name>
<gene>
    <name evidence="1" type="ORF">bsdcttw_05280</name>
</gene>
<dbReference type="KEGG" id="acht:bsdcttw_05280"/>
<dbReference type="Proteomes" id="UP000515703">
    <property type="component" value="Chromosome"/>
</dbReference>
<sequence>MNKEIKSIGYINTLSNCYVDEDEVTKKISLLYEEKIHLLKPNKKTIYEIMEYIKTKYTIIENHTTDLDKVSLTIENIGPGRELYELQIQEIKSLKAQLPILANTLLGKKETLIKVDFEVGTDLISVTGSQKLADIICILRGLDELDLNNKYVVVHYLELIDKYGDIVK</sequence>
<reference evidence="1 2" key="2">
    <citation type="submission" date="2020-08" db="EMBL/GenBank/DDBJ databases">
        <authorList>
            <person name="Ueki A."/>
            <person name="Tonouchi A."/>
        </authorList>
    </citation>
    <scope>NUCLEOTIDE SEQUENCE [LARGE SCALE GENOMIC DNA]</scope>
    <source>
        <strain evidence="1 2">CTTW</strain>
    </source>
</reference>
<accession>A0A7I8DIE7</accession>
<evidence type="ECO:0000313" key="2">
    <source>
        <dbReference type="Proteomes" id="UP000515703"/>
    </source>
</evidence>
<dbReference type="RefSeq" id="WP_185257908.1">
    <property type="nucleotide sequence ID" value="NZ_AP023368.1"/>
</dbReference>
<proteinExistence type="predicted"/>
<reference evidence="1 2" key="1">
    <citation type="submission" date="2020-08" db="EMBL/GenBank/DDBJ databases">
        <title>Draft genome sequencing of an Anaerocolumna strain isolated from anoxic soil subjected to BSD treatment.</title>
        <authorList>
            <person name="Uek A."/>
            <person name="Tonouchi A."/>
        </authorList>
    </citation>
    <scope>NUCLEOTIDE SEQUENCE [LARGE SCALE GENOMIC DNA]</scope>
    <source>
        <strain evidence="1 2">CTTW</strain>
    </source>
</reference>
<evidence type="ECO:0000313" key="1">
    <source>
        <dbReference type="EMBL" id="BCJ97487.1"/>
    </source>
</evidence>
<dbReference type="AlphaFoldDB" id="A0A7I8DIE7"/>
<dbReference type="EMBL" id="AP023368">
    <property type="protein sequence ID" value="BCJ97487.1"/>
    <property type="molecule type" value="Genomic_DNA"/>
</dbReference>
<organism evidence="1 2">
    <name type="scientific">Anaerocolumna chitinilytica</name>
    <dbReference type="NCBI Taxonomy" id="1727145"/>
    <lineage>
        <taxon>Bacteria</taxon>
        <taxon>Bacillati</taxon>
        <taxon>Bacillota</taxon>
        <taxon>Clostridia</taxon>
        <taxon>Lachnospirales</taxon>
        <taxon>Lachnospiraceae</taxon>
        <taxon>Anaerocolumna</taxon>
    </lineage>
</organism>
<protein>
    <submittedName>
        <fullName evidence="1">Uncharacterized protein</fullName>
    </submittedName>
</protein>